<name>A0A2S6ZL54_9XANT</name>
<dbReference type="InterPro" id="IPR025240">
    <property type="entry name" value="DUF4189"/>
</dbReference>
<reference evidence="3 4" key="1">
    <citation type="submission" date="2016-08" db="EMBL/GenBank/DDBJ databases">
        <title>Evolution of the type three secretion system and type three effector repertoires in Xanthomonas.</title>
        <authorList>
            <person name="Merda D."/>
            <person name="Briand M."/>
            <person name="Bosis E."/>
            <person name="Rousseau C."/>
            <person name="Portier P."/>
            <person name="Jacques M.-A."/>
            <person name="Fischer-Le Saux M."/>
        </authorList>
    </citation>
    <scope>NUCLEOTIDE SEQUENCE [LARGE SCALE GENOMIC DNA]</scope>
    <source>
        <strain evidence="3 4">CFBP 4691</strain>
    </source>
</reference>
<organism evidence="3 4">
    <name type="scientific">Xanthomonas theicola</name>
    <dbReference type="NCBI Taxonomy" id="56464"/>
    <lineage>
        <taxon>Bacteria</taxon>
        <taxon>Pseudomonadati</taxon>
        <taxon>Pseudomonadota</taxon>
        <taxon>Gammaproteobacteria</taxon>
        <taxon>Lysobacterales</taxon>
        <taxon>Lysobacteraceae</taxon>
        <taxon>Xanthomonas</taxon>
    </lineage>
</organism>
<evidence type="ECO:0000313" key="3">
    <source>
        <dbReference type="EMBL" id="PPT92997.1"/>
    </source>
</evidence>
<dbReference type="Pfam" id="PF13827">
    <property type="entry name" value="DUF4189"/>
    <property type="match status" value="1"/>
</dbReference>
<dbReference type="AlphaFoldDB" id="A0A2S6ZL54"/>
<dbReference type="RefSeq" id="WP_128418861.1">
    <property type="nucleotide sequence ID" value="NZ_CP049017.1"/>
</dbReference>
<dbReference type="EMBL" id="MIGX01000004">
    <property type="protein sequence ID" value="PPT92997.1"/>
    <property type="molecule type" value="Genomic_DNA"/>
</dbReference>
<sequence length="180" mass="19612">MNLLRLLCIFLCVLSENARAERGCPPGMIPGGSNPYNMATCAPIPPGYYQEQPAPAPRPLGKWIRTWGSVSIGSLGLERNYGVSKGKLTKEDAERDAMARCSKHGEKDCKIGLSYFNQCVAVGEPQIDGKPNLLGYVHIVGDAKVEEAAAAAKSACEKDNPRNECKVIYKACSEQIFEKY</sequence>
<comment type="caution">
    <text evidence="3">The sequence shown here is derived from an EMBL/GenBank/DDBJ whole genome shotgun (WGS) entry which is preliminary data.</text>
</comment>
<gene>
    <name evidence="3" type="ORF">XthCFBP4691_01905</name>
</gene>
<feature type="chain" id="PRO_5015398242" description="DUF4189 domain-containing protein" evidence="1">
    <location>
        <begin position="21"/>
        <end position="180"/>
    </location>
</feature>
<accession>A0A2S6ZL54</accession>
<dbReference type="Proteomes" id="UP000239898">
    <property type="component" value="Unassembled WGS sequence"/>
</dbReference>
<keyword evidence="1" id="KW-0732">Signal</keyword>
<feature type="domain" description="DUF4189" evidence="2">
    <location>
        <begin position="67"/>
        <end position="172"/>
    </location>
</feature>
<evidence type="ECO:0000259" key="2">
    <source>
        <dbReference type="Pfam" id="PF13827"/>
    </source>
</evidence>
<protein>
    <recommendedName>
        <fullName evidence="2">DUF4189 domain-containing protein</fullName>
    </recommendedName>
</protein>
<evidence type="ECO:0000256" key="1">
    <source>
        <dbReference type="SAM" id="SignalP"/>
    </source>
</evidence>
<proteinExistence type="predicted"/>
<dbReference type="OrthoDB" id="5998174at2"/>
<evidence type="ECO:0000313" key="4">
    <source>
        <dbReference type="Proteomes" id="UP000239898"/>
    </source>
</evidence>
<feature type="signal peptide" evidence="1">
    <location>
        <begin position="1"/>
        <end position="20"/>
    </location>
</feature>
<keyword evidence="4" id="KW-1185">Reference proteome</keyword>